<evidence type="ECO:0000313" key="4">
    <source>
        <dbReference type="Proteomes" id="UP001642360"/>
    </source>
</evidence>
<dbReference type="Proteomes" id="UP001642360">
    <property type="component" value="Unassembled WGS sequence"/>
</dbReference>
<dbReference type="AlphaFoldDB" id="A0ABC8UK09"/>
<dbReference type="Pfam" id="PF07859">
    <property type="entry name" value="Abhydrolase_3"/>
    <property type="match status" value="1"/>
</dbReference>
<name>A0ABC8UK09_9AQUA</name>
<dbReference type="Gene3D" id="3.40.50.1820">
    <property type="entry name" value="alpha/beta hydrolase"/>
    <property type="match status" value="1"/>
</dbReference>
<evidence type="ECO:0000313" key="3">
    <source>
        <dbReference type="EMBL" id="CAK9181257.1"/>
    </source>
</evidence>
<dbReference type="InterPro" id="IPR029058">
    <property type="entry name" value="AB_hydrolase_fold"/>
</dbReference>
<keyword evidence="4" id="KW-1185">Reference proteome</keyword>
<gene>
    <name evidence="3" type="ORF">ILEXP_LOCUS51308</name>
</gene>
<reference evidence="3 4" key="1">
    <citation type="submission" date="2024-02" db="EMBL/GenBank/DDBJ databases">
        <authorList>
            <person name="Vignale AGUSTIN F."/>
            <person name="Sosa J E."/>
            <person name="Modenutti C."/>
        </authorList>
    </citation>
    <scope>NUCLEOTIDE SEQUENCE [LARGE SCALE GENOMIC DNA]</scope>
</reference>
<dbReference type="PANTHER" id="PTHR23024:SF257">
    <property type="entry name" value="ALPHA_BETA HYDROLASE FOLD-3 DOMAIN-CONTAINING PROTEIN"/>
    <property type="match status" value="1"/>
</dbReference>
<comment type="similarity">
    <text evidence="1">Belongs to the 'GDXG' lipolytic enzyme family.</text>
</comment>
<proteinExistence type="inferred from homology"/>
<dbReference type="InterPro" id="IPR013094">
    <property type="entry name" value="AB_hydrolase_3"/>
</dbReference>
<dbReference type="EMBL" id="CAUOFW020007969">
    <property type="protein sequence ID" value="CAK9181257.1"/>
    <property type="molecule type" value="Genomic_DNA"/>
</dbReference>
<sequence length="330" mass="36202">MIFFTKHYSTTIFFSTVLLRPNTMDSSSITDEVSYEFLPYFRAFKDGRVERFFGTDVVPPSSDSQSDGVASKDVVILPETGVSARLFMPSTINSGQKLPLLVYFHGGAFCFGSPFCPTYHNYLTSLVAEANVLAVSVDYRLAPEHPLPIAYEDSWGALQWVASHCGGQGPEAWLNDYANFRRVFLAGDSTGANIAHNIAVRAGVEDLAGVKLCGVCLVHPDFASRDGYVTKTWLFACPGTTGSKDPRINPAVDPNLPCLGCTKVVVCVAEKDGLRERGLFYYETLRKSGWGGVVEIIETQGEEHVFHLFNPTCEKAVTLLKRLASLMNEG</sequence>
<feature type="domain" description="Alpha/beta hydrolase fold-3" evidence="2">
    <location>
        <begin position="101"/>
        <end position="307"/>
    </location>
</feature>
<protein>
    <recommendedName>
        <fullName evidence="2">Alpha/beta hydrolase fold-3 domain-containing protein</fullName>
    </recommendedName>
</protein>
<organism evidence="3 4">
    <name type="scientific">Ilex paraguariensis</name>
    <name type="common">yerba mate</name>
    <dbReference type="NCBI Taxonomy" id="185542"/>
    <lineage>
        <taxon>Eukaryota</taxon>
        <taxon>Viridiplantae</taxon>
        <taxon>Streptophyta</taxon>
        <taxon>Embryophyta</taxon>
        <taxon>Tracheophyta</taxon>
        <taxon>Spermatophyta</taxon>
        <taxon>Magnoliopsida</taxon>
        <taxon>eudicotyledons</taxon>
        <taxon>Gunneridae</taxon>
        <taxon>Pentapetalae</taxon>
        <taxon>asterids</taxon>
        <taxon>campanulids</taxon>
        <taxon>Aquifoliales</taxon>
        <taxon>Aquifoliaceae</taxon>
        <taxon>Ilex</taxon>
    </lineage>
</organism>
<dbReference type="SUPFAM" id="SSF53474">
    <property type="entry name" value="alpha/beta-Hydrolases"/>
    <property type="match status" value="1"/>
</dbReference>
<dbReference type="InterPro" id="IPR050466">
    <property type="entry name" value="Carboxylest/Gibb_receptor"/>
</dbReference>
<dbReference type="PANTHER" id="PTHR23024">
    <property type="entry name" value="ARYLACETAMIDE DEACETYLASE"/>
    <property type="match status" value="1"/>
</dbReference>
<evidence type="ECO:0000256" key="1">
    <source>
        <dbReference type="ARBA" id="ARBA00010515"/>
    </source>
</evidence>
<comment type="caution">
    <text evidence="3">The sequence shown here is derived from an EMBL/GenBank/DDBJ whole genome shotgun (WGS) entry which is preliminary data.</text>
</comment>
<evidence type="ECO:0000259" key="2">
    <source>
        <dbReference type="Pfam" id="PF07859"/>
    </source>
</evidence>
<accession>A0ABC8UK09</accession>